<dbReference type="PROSITE" id="PS00041">
    <property type="entry name" value="HTH_ARAC_FAMILY_1"/>
    <property type="match status" value="1"/>
</dbReference>
<evidence type="ECO:0000313" key="5">
    <source>
        <dbReference type="EMBL" id="AXX92877.1"/>
    </source>
</evidence>
<dbReference type="SUPFAM" id="SSF55136">
    <property type="entry name" value="Probable bacterial effector-binding domain"/>
    <property type="match status" value="1"/>
</dbReference>
<dbReference type="Proteomes" id="UP000262712">
    <property type="component" value="Chromosome"/>
</dbReference>
<dbReference type="PANTHER" id="PTHR40055">
    <property type="entry name" value="TRANSCRIPTIONAL REGULATOR YGIV-RELATED"/>
    <property type="match status" value="1"/>
</dbReference>
<evidence type="ECO:0000256" key="2">
    <source>
        <dbReference type="ARBA" id="ARBA00023125"/>
    </source>
</evidence>
<dbReference type="InterPro" id="IPR010499">
    <property type="entry name" value="AraC_E-bd"/>
</dbReference>
<evidence type="ECO:0000256" key="1">
    <source>
        <dbReference type="ARBA" id="ARBA00023015"/>
    </source>
</evidence>
<dbReference type="InterPro" id="IPR011256">
    <property type="entry name" value="Reg_factor_effector_dom_sf"/>
</dbReference>
<dbReference type="EMBL" id="CP032098">
    <property type="protein sequence ID" value="AXX92877.1"/>
    <property type="molecule type" value="Genomic_DNA"/>
</dbReference>
<dbReference type="PANTHER" id="PTHR40055:SF1">
    <property type="entry name" value="TRANSCRIPTIONAL REGULATOR YGIV-RELATED"/>
    <property type="match status" value="1"/>
</dbReference>
<feature type="domain" description="HTH araC/xylS-type" evidence="4">
    <location>
        <begin position="14"/>
        <end position="113"/>
    </location>
</feature>
<dbReference type="GO" id="GO:0043565">
    <property type="term" value="F:sequence-specific DNA binding"/>
    <property type="evidence" value="ECO:0007669"/>
    <property type="project" value="InterPro"/>
</dbReference>
<evidence type="ECO:0000256" key="3">
    <source>
        <dbReference type="ARBA" id="ARBA00023163"/>
    </source>
</evidence>
<keyword evidence="3" id="KW-0804">Transcription</keyword>
<dbReference type="Pfam" id="PF12833">
    <property type="entry name" value="HTH_18"/>
    <property type="match status" value="1"/>
</dbReference>
<organism evidence="6 7">
    <name type="scientific">Malaciobacter molluscorum LMG 25693</name>
    <dbReference type="NCBI Taxonomy" id="870501"/>
    <lineage>
        <taxon>Bacteria</taxon>
        <taxon>Pseudomonadati</taxon>
        <taxon>Campylobacterota</taxon>
        <taxon>Epsilonproteobacteria</taxon>
        <taxon>Campylobacterales</taxon>
        <taxon>Arcobacteraceae</taxon>
        <taxon>Malaciobacter</taxon>
    </lineage>
</organism>
<dbReference type="InterPro" id="IPR018062">
    <property type="entry name" value="HTH_AraC-typ_CS"/>
</dbReference>
<keyword evidence="2" id="KW-0238">DNA-binding</keyword>
<dbReference type="InterPro" id="IPR020449">
    <property type="entry name" value="Tscrpt_reg_AraC-type_HTH"/>
</dbReference>
<dbReference type="InterPro" id="IPR029442">
    <property type="entry name" value="GyrI-like"/>
</dbReference>
<dbReference type="RefSeq" id="WP_099341770.1">
    <property type="nucleotide sequence ID" value="NZ_CP032098.1"/>
</dbReference>
<keyword evidence="1" id="KW-0805">Transcription regulation</keyword>
<dbReference type="SMART" id="SM00871">
    <property type="entry name" value="AraC_E_bind"/>
    <property type="match status" value="1"/>
</dbReference>
<dbReference type="Proteomes" id="UP000221222">
    <property type="component" value="Unassembled WGS sequence"/>
</dbReference>
<dbReference type="GO" id="GO:0003700">
    <property type="term" value="F:DNA-binding transcription factor activity"/>
    <property type="evidence" value="ECO:0007669"/>
    <property type="project" value="InterPro"/>
</dbReference>
<dbReference type="EMBL" id="NXFY01000004">
    <property type="protein sequence ID" value="PHO18712.1"/>
    <property type="molecule type" value="Genomic_DNA"/>
</dbReference>
<reference evidence="6 7" key="1">
    <citation type="submission" date="2017-09" db="EMBL/GenBank/DDBJ databases">
        <title>Arcobacter canalis sp. nov., a new species isolated from a water canal contaminated with urban sewage.</title>
        <authorList>
            <person name="Perez-Cataluna A."/>
            <person name="Salas-Masso N."/>
            <person name="Figueras M.J."/>
        </authorList>
    </citation>
    <scope>NUCLEOTIDE SEQUENCE [LARGE SCALE GENOMIC DNA]</scope>
    <source>
        <strain evidence="6 7">F98-3</strain>
    </source>
</reference>
<dbReference type="AlphaFoldDB" id="A0A2G1DJQ4"/>
<dbReference type="InterPro" id="IPR009057">
    <property type="entry name" value="Homeodomain-like_sf"/>
</dbReference>
<dbReference type="Gene3D" id="3.20.80.10">
    <property type="entry name" value="Regulatory factor, effector binding domain"/>
    <property type="match status" value="1"/>
</dbReference>
<dbReference type="InterPro" id="IPR050908">
    <property type="entry name" value="SmbC-like"/>
</dbReference>
<evidence type="ECO:0000313" key="6">
    <source>
        <dbReference type="EMBL" id="PHO18712.1"/>
    </source>
</evidence>
<dbReference type="KEGG" id="amol:AMOL_1914"/>
<dbReference type="PROSITE" id="PS01124">
    <property type="entry name" value="HTH_ARAC_FAMILY_2"/>
    <property type="match status" value="1"/>
</dbReference>
<proteinExistence type="predicted"/>
<dbReference type="InterPro" id="IPR018060">
    <property type="entry name" value="HTH_AraC"/>
</dbReference>
<accession>A0A2G1DJQ4</accession>
<dbReference type="SUPFAM" id="SSF46689">
    <property type="entry name" value="Homeodomain-like"/>
    <property type="match status" value="2"/>
</dbReference>
<evidence type="ECO:0000259" key="4">
    <source>
        <dbReference type="PROSITE" id="PS01124"/>
    </source>
</evidence>
<evidence type="ECO:0000313" key="8">
    <source>
        <dbReference type="Proteomes" id="UP000262712"/>
    </source>
</evidence>
<dbReference type="SMART" id="SM00342">
    <property type="entry name" value="HTH_ARAC"/>
    <property type="match status" value="1"/>
</dbReference>
<name>A0A2G1DJQ4_9BACT</name>
<keyword evidence="7" id="KW-1185">Reference proteome</keyword>
<dbReference type="PRINTS" id="PR00032">
    <property type="entry name" value="HTHARAC"/>
</dbReference>
<gene>
    <name evidence="5" type="ORF">AMOL_1914</name>
    <name evidence="6" type="ORF">CPU12_03875</name>
</gene>
<dbReference type="Gene3D" id="1.10.10.60">
    <property type="entry name" value="Homeodomain-like"/>
    <property type="match status" value="2"/>
</dbReference>
<reference evidence="5 8" key="2">
    <citation type="submission" date="2018-08" db="EMBL/GenBank/DDBJ databases">
        <title>Complete genome of the Arcobacter molluscorum type strain LMG 25693.</title>
        <authorList>
            <person name="Miller W.G."/>
            <person name="Yee E."/>
            <person name="Bono J.L."/>
        </authorList>
    </citation>
    <scope>NUCLEOTIDE SEQUENCE [LARGE SCALE GENOMIC DNA]</scope>
    <source>
        <strain evidence="5 8">CECT 7696</strain>
    </source>
</reference>
<evidence type="ECO:0000313" key="7">
    <source>
        <dbReference type="Proteomes" id="UP000221222"/>
    </source>
</evidence>
<sequence>MKKSTKQQRANIVNKSMFYIYKYINTNITLEELAKLNSVSKFHFHRIFKEETNQNIFDFITSIRLQKAANLLITNTHSTISEIANTCGYSSHSSFIKAFKSRFSYTPKNWKNQGHKEYSKFLISEEKEFKNLNYKIELVSKRECAYIRHKGYNRNIRNSWQKLKALAYKYDIKEFTQIALLHDNPTITPLDECNYVAAIEIPTKLKLDISTFEIPQTLCAVFDLKGNYGDVLAFLRYVYHFWLPDSGYEATTLPSFVIYRKNLFFDGGDNFELTFYLPINVIY</sequence>
<dbReference type="Pfam" id="PF06445">
    <property type="entry name" value="GyrI-like"/>
    <property type="match status" value="1"/>
</dbReference>
<protein>
    <submittedName>
        <fullName evidence="6">AraC family transcriptional regulator</fullName>
    </submittedName>
    <submittedName>
        <fullName evidence="5">Transcriptional regulator, AraC family (GyrI domain)</fullName>
    </submittedName>
</protein>